<reference evidence="1" key="1">
    <citation type="submission" date="2021-01" db="EMBL/GenBank/DDBJ databases">
        <authorList>
            <consortium name="Genoscope - CEA"/>
            <person name="William W."/>
        </authorList>
    </citation>
    <scope>NUCLEOTIDE SEQUENCE</scope>
</reference>
<evidence type="ECO:0000313" key="1">
    <source>
        <dbReference type="EMBL" id="CAD8056675.1"/>
    </source>
</evidence>
<proteinExistence type="predicted"/>
<comment type="caution">
    <text evidence="1">The sequence shown here is derived from an EMBL/GenBank/DDBJ whole genome shotgun (WGS) entry which is preliminary data.</text>
</comment>
<dbReference type="Proteomes" id="UP000692954">
    <property type="component" value="Unassembled WGS sequence"/>
</dbReference>
<gene>
    <name evidence="1" type="ORF">PSON_ATCC_30995.1.T0100400</name>
</gene>
<dbReference type="EMBL" id="CAJJDN010000010">
    <property type="protein sequence ID" value="CAD8056675.1"/>
    <property type="molecule type" value="Genomic_DNA"/>
</dbReference>
<dbReference type="OrthoDB" id="309581at2759"/>
<sequence>MEFLKATNYILDFQIIRNNSKNILLKYNKFLIKMEYYNFGTIQEQTQWTLLSFITFIFLKEKIWQYDKTQQCIYAKPDFLYGFILLKAYSTFNLEEEIQLLRDDQNNNQDILKLVQRYCFDFGKQSKQKQDIDLPTAQGLLETILKNVFPIINQFNNMLILQIKRLKTHLEIHILLSQNFLNKLEKFLKNKQKQESGIKFIQITKNLLIQIYKNNKIKLTTYAYVKQQFWIISYKH</sequence>
<dbReference type="AlphaFoldDB" id="A0A8S1KS10"/>
<name>A0A8S1KS10_9CILI</name>
<protein>
    <submittedName>
        <fullName evidence="1">Uncharacterized protein</fullName>
    </submittedName>
</protein>
<keyword evidence="2" id="KW-1185">Reference proteome</keyword>
<evidence type="ECO:0000313" key="2">
    <source>
        <dbReference type="Proteomes" id="UP000692954"/>
    </source>
</evidence>
<accession>A0A8S1KS10</accession>
<organism evidence="1 2">
    <name type="scientific">Paramecium sonneborni</name>
    <dbReference type="NCBI Taxonomy" id="65129"/>
    <lineage>
        <taxon>Eukaryota</taxon>
        <taxon>Sar</taxon>
        <taxon>Alveolata</taxon>
        <taxon>Ciliophora</taxon>
        <taxon>Intramacronucleata</taxon>
        <taxon>Oligohymenophorea</taxon>
        <taxon>Peniculida</taxon>
        <taxon>Parameciidae</taxon>
        <taxon>Paramecium</taxon>
    </lineage>
</organism>